<accession>A0A3L8D547</accession>
<evidence type="ECO:0000256" key="7">
    <source>
        <dbReference type="ARBA" id="ARBA00023180"/>
    </source>
</evidence>
<evidence type="ECO:0000256" key="2">
    <source>
        <dbReference type="ARBA" id="ARBA00022475"/>
    </source>
</evidence>
<evidence type="ECO:0000256" key="3">
    <source>
        <dbReference type="ARBA" id="ARBA00022692"/>
    </source>
</evidence>
<proteinExistence type="predicted"/>
<dbReference type="SUPFAM" id="SSF53850">
    <property type="entry name" value="Periplasmic binding protein-like II"/>
    <property type="match status" value="1"/>
</dbReference>
<evidence type="ECO:0000256" key="1">
    <source>
        <dbReference type="ARBA" id="ARBA00004651"/>
    </source>
</evidence>
<keyword evidence="5 8" id="KW-0472">Membrane</keyword>
<name>A0A3L8D547_OOCBI</name>
<dbReference type="Proteomes" id="UP000279307">
    <property type="component" value="Chromosome 12"/>
</dbReference>
<reference evidence="9 10" key="1">
    <citation type="journal article" date="2018" name="Genome Res.">
        <title>The genomic architecture and molecular evolution of ant odorant receptors.</title>
        <authorList>
            <person name="McKenzie S.K."/>
            <person name="Kronauer D.J.C."/>
        </authorList>
    </citation>
    <scope>NUCLEOTIDE SEQUENCE [LARGE SCALE GENOMIC DNA]</scope>
    <source>
        <strain evidence="9">Clonal line C1</strain>
    </source>
</reference>
<feature type="transmembrane region" description="Helical" evidence="8">
    <location>
        <begin position="500"/>
        <end position="522"/>
    </location>
</feature>
<comment type="subcellular location">
    <subcellularLocation>
        <location evidence="1">Cell membrane</location>
        <topology evidence="1">Multi-pass membrane protein</topology>
    </subcellularLocation>
</comment>
<dbReference type="InterPro" id="IPR052192">
    <property type="entry name" value="Insect_Ionotropic_Sensory_Rcpt"/>
</dbReference>
<evidence type="ECO:0000256" key="8">
    <source>
        <dbReference type="SAM" id="Phobius"/>
    </source>
</evidence>
<protein>
    <recommendedName>
        <fullName evidence="11">Ionotropic glutamate receptor C-terminal domain-containing protein</fullName>
    </recommendedName>
</protein>
<keyword evidence="7" id="KW-0325">Glycoprotein</keyword>
<evidence type="ECO:0000256" key="6">
    <source>
        <dbReference type="ARBA" id="ARBA00023170"/>
    </source>
</evidence>
<evidence type="ECO:0000313" key="9">
    <source>
        <dbReference type="EMBL" id="RLU15612.1"/>
    </source>
</evidence>
<keyword evidence="4 8" id="KW-1133">Transmembrane helix</keyword>
<dbReference type="GO" id="GO:0005886">
    <property type="term" value="C:plasma membrane"/>
    <property type="evidence" value="ECO:0007669"/>
    <property type="project" value="UniProtKB-SubCell"/>
</dbReference>
<evidence type="ECO:0000256" key="4">
    <source>
        <dbReference type="ARBA" id="ARBA00022989"/>
    </source>
</evidence>
<keyword evidence="3 8" id="KW-0812">Transmembrane</keyword>
<feature type="transmembrane region" description="Helical" evidence="8">
    <location>
        <begin position="328"/>
        <end position="352"/>
    </location>
</feature>
<dbReference type="Gene3D" id="1.10.287.70">
    <property type="match status" value="1"/>
</dbReference>
<keyword evidence="2" id="KW-1003">Cell membrane</keyword>
<evidence type="ECO:0008006" key="11">
    <source>
        <dbReference type="Google" id="ProtNLM"/>
    </source>
</evidence>
<keyword evidence="6" id="KW-0675">Receptor</keyword>
<dbReference type="OrthoDB" id="7634748at2759"/>
<sequence>MGEMNYIGLCWSSKIPEHWSFTSMRSIPTIRLEVPVSDINETFYPRDIYYNNPFRYNKLHAFVLFVSSPSDLTGLIRKLMASIWWNPLAFYAIVDTTSVTCNQPESYLSIVWKLDLETSSFFCVDSDKENAVYTYNRFGNPAPKAWQVDLNFDKKSTVGGYTMRLVGGLSPSTLTVDQGNGTKTSYGGLDGLILTTLFDKMNATMSATMLETNTKFHLLLQNVSANEYDMLMNAQYIFNKPNYTMTYPHIESGISSLTKPSGFDSNGVKILKFMTPQLILGILAVSAITVFILSKVADERTNSACLEVLRMATNVSILHLPRGTSLRIYLIIVMLMFVITSSIFQGGLSALLTSSTSRPNIDDAEQLKEAGYPVYMYSAYMNAVFDPVLRSHVRKTDNWDCSEYVIKYSDTACVADRNRVTRIAFEKGLHVARHRITSLYMGYVVRPNFPLVKRIGQRLMSISQAGLANYWREKTVVVYKNKLIIKEQEMKRKQYRALHVSDVMFAFYILFVGLSIAILVFLSELLPVTRWGRLRKKKQG</sequence>
<gene>
    <name evidence="9" type="ORF">DMN91_011365</name>
</gene>
<dbReference type="PANTHER" id="PTHR42643">
    <property type="entry name" value="IONOTROPIC RECEPTOR 20A-RELATED"/>
    <property type="match status" value="1"/>
</dbReference>
<evidence type="ECO:0000313" key="10">
    <source>
        <dbReference type="Proteomes" id="UP000279307"/>
    </source>
</evidence>
<organism evidence="9 10">
    <name type="scientific">Ooceraea biroi</name>
    <name type="common">Clonal raider ant</name>
    <name type="synonym">Cerapachys biroi</name>
    <dbReference type="NCBI Taxonomy" id="2015173"/>
    <lineage>
        <taxon>Eukaryota</taxon>
        <taxon>Metazoa</taxon>
        <taxon>Ecdysozoa</taxon>
        <taxon>Arthropoda</taxon>
        <taxon>Hexapoda</taxon>
        <taxon>Insecta</taxon>
        <taxon>Pterygota</taxon>
        <taxon>Neoptera</taxon>
        <taxon>Endopterygota</taxon>
        <taxon>Hymenoptera</taxon>
        <taxon>Apocrita</taxon>
        <taxon>Aculeata</taxon>
        <taxon>Formicoidea</taxon>
        <taxon>Formicidae</taxon>
        <taxon>Dorylinae</taxon>
        <taxon>Ooceraea</taxon>
    </lineage>
</organism>
<dbReference type="EMBL" id="QOIP01000012">
    <property type="protein sequence ID" value="RLU15612.1"/>
    <property type="molecule type" value="Genomic_DNA"/>
</dbReference>
<evidence type="ECO:0000256" key="5">
    <source>
        <dbReference type="ARBA" id="ARBA00023136"/>
    </source>
</evidence>
<feature type="transmembrane region" description="Helical" evidence="8">
    <location>
        <begin position="278"/>
        <end position="297"/>
    </location>
</feature>
<dbReference type="PANTHER" id="PTHR42643:SF38">
    <property type="entry name" value="IONOTROPIC RECEPTOR 100A"/>
    <property type="match status" value="1"/>
</dbReference>
<comment type="caution">
    <text evidence="9">The sequence shown here is derived from an EMBL/GenBank/DDBJ whole genome shotgun (WGS) entry which is preliminary data.</text>
</comment>
<dbReference type="AlphaFoldDB" id="A0A3L8D547"/>